<accession>A0ABD5Z0F0</accession>
<dbReference type="EMBL" id="JBHTAR010000011">
    <property type="protein sequence ID" value="MFC7198649.1"/>
    <property type="molecule type" value="Genomic_DNA"/>
</dbReference>
<keyword evidence="1" id="KW-0812">Transmembrane</keyword>
<reference evidence="2 3" key="1">
    <citation type="journal article" date="2019" name="Int. J. Syst. Evol. Microbiol.">
        <title>The Global Catalogue of Microorganisms (GCM) 10K type strain sequencing project: providing services to taxonomists for standard genome sequencing and annotation.</title>
        <authorList>
            <consortium name="The Broad Institute Genomics Platform"/>
            <consortium name="The Broad Institute Genome Sequencing Center for Infectious Disease"/>
            <person name="Wu L."/>
            <person name="Ma J."/>
        </authorList>
    </citation>
    <scope>NUCLEOTIDE SEQUENCE [LARGE SCALE GENOMIC DNA]</scope>
    <source>
        <strain evidence="2 3">XZGYJ-43</strain>
    </source>
</reference>
<feature type="transmembrane region" description="Helical" evidence="1">
    <location>
        <begin position="117"/>
        <end position="139"/>
    </location>
</feature>
<comment type="caution">
    <text evidence="2">The sequence shown here is derived from an EMBL/GenBank/DDBJ whole genome shotgun (WGS) entry which is preliminary data.</text>
</comment>
<feature type="transmembrane region" description="Helical" evidence="1">
    <location>
        <begin position="80"/>
        <end position="105"/>
    </location>
</feature>
<evidence type="ECO:0000313" key="2">
    <source>
        <dbReference type="EMBL" id="MFC7198649.1"/>
    </source>
</evidence>
<dbReference type="RefSeq" id="WP_279528607.1">
    <property type="nucleotide sequence ID" value="NZ_CP122312.1"/>
</dbReference>
<keyword evidence="3" id="KW-1185">Reference proteome</keyword>
<evidence type="ECO:0008006" key="4">
    <source>
        <dbReference type="Google" id="ProtNLM"/>
    </source>
</evidence>
<organism evidence="2 3">
    <name type="scientific">Halospeciosus flavus</name>
    <dbReference type="NCBI Taxonomy" id="3032283"/>
    <lineage>
        <taxon>Archaea</taxon>
        <taxon>Methanobacteriati</taxon>
        <taxon>Methanobacteriota</taxon>
        <taxon>Stenosarchaea group</taxon>
        <taxon>Halobacteria</taxon>
        <taxon>Halobacteriales</taxon>
        <taxon>Halobacteriaceae</taxon>
        <taxon>Halospeciosus</taxon>
    </lineage>
</organism>
<evidence type="ECO:0000256" key="1">
    <source>
        <dbReference type="SAM" id="Phobius"/>
    </source>
</evidence>
<sequence>MGVKGQRPDAQVVFQRAPPFVSFTDRFWTALDEGLERHYRTYWAATFFLWTVGAALAMGDVLTSWVLLERGFVERNPLGQLLLTTVGGVAFFPAKVGLLALSLVLWRRLPEGLDVGVPLGIVAGNALPFLNNALLLVLVA</sequence>
<dbReference type="Proteomes" id="UP001596447">
    <property type="component" value="Unassembled WGS sequence"/>
</dbReference>
<gene>
    <name evidence="2" type="ORF">ACFQJ9_04300</name>
</gene>
<evidence type="ECO:0000313" key="3">
    <source>
        <dbReference type="Proteomes" id="UP001596447"/>
    </source>
</evidence>
<protein>
    <recommendedName>
        <fullName evidence="4">DUF5658 domain-containing protein</fullName>
    </recommendedName>
</protein>
<feature type="transmembrane region" description="Helical" evidence="1">
    <location>
        <begin position="42"/>
        <end position="68"/>
    </location>
</feature>
<proteinExistence type="predicted"/>
<keyword evidence="1" id="KW-1133">Transmembrane helix</keyword>
<dbReference type="AlphaFoldDB" id="A0ABD5Z0F0"/>
<name>A0ABD5Z0F0_9EURY</name>
<keyword evidence="1" id="KW-0472">Membrane</keyword>